<dbReference type="InterPro" id="IPR035906">
    <property type="entry name" value="MetI-like_sf"/>
</dbReference>
<dbReference type="Pfam" id="PF00528">
    <property type="entry name" value="BPD_transp_1"/>
    <property type="match status" value="1"/>
</dbReference>
<comment type="similarity">
    <text evidence="7">Belongs to the binding-protein-dependent transport system permease family.</text>
</comment>
<organism evidence="9 10">
    <name type="scientific">Carboxydichorda subterranea</name>
    <dbReference type="NCBI Taxonomy" id="3109565"/>
    <lineage>
        <taxon>Bacteria</taxon>
        <taxon>Bacillati</taxon>
        <taxon>Bacillota</taxon>
        <taxon>Limnochordia</taxon>
        <taxon>Limnochordales</taxon>
        <taxon>Geochordaceae</taxon>
        <taxon>Carboxydichorda</taxon>
    </lineage>
</organism>
<evidence type="ECO:0000259" key="8">
    <source>
        <dbReference type="PROSITE" id="PS50928"/>
    </source>
</evidence>
<feature type="transmembrane region" description="Helical" evidence="7">
    <location>
        <begin position="94"/>
        <end position="115"/>
    </location>
</feature>
<evidence type="ECO:0000256" key="5">
    <source>
        <dbReference type="ARBA" id="ARBA00022989"/>
    </source>
</evidence>
<evidence type="ECO:0000256" key="7">
    <source>
        <dbReference type="RuleBase" id="RU363032"/>
    </source>
</evidence>
<feature type="transmembrane region" description="Helical" evidence="7">
    <location>
        <begin position="253"/>
        <end position="272"/>
    </location>
</feature>
<accession>A0ABZ1C1A7</accession>
<dbReference type="InterPro" id="IPR000515">
    <property type="entry name" value="MetI-like"/>
</dbReference>
<keyword evidence="6 7" id="KW-0472">Membrane</keyword>
<gene>
    <name evidence="9" type="ORF">U7230_00650</name>
</gene>
<dbReference type="PANTHER" id="PTHR43005:SF1">
    <property type="entry name" value="SPERMIDINE_PUTRESCINE TRANSPORT SYSTEM PERMEASE PROTEIN"/>
    <property type="match status" value="1"/>
</dbReference>
<dbReference type="PROSITE" id="PS50928">
    <property type="entry name" value="ABC_TM1"/>
    <property type="match status" value="1"/>
</dbReference>
<comment type="subcellular location">
    <subcellularLocation>
        <location evidence="1 7">Cell membrane</location>
        <topology evidence="1 7">Multi-pass membrane protein</topology>
    </subcellularLocation>
</comment>
<evidence type="ECO:0000256" key="4">
    <source>
        <dbReference type="ARBA" id="ARBA00022692"/>
    </source>
</evidence>
<evidence type="ECO:0000256" key="6">
    <source>
        <dbReference type="ARBA" id="ARBA00023136"/>
    </source>
</evidence>
<dbReference type="Gene3D" id="1.10.3720.10">
    <property type="entry name" value="MetI-like"/>
    <property type="match status" value="1"/>
</dbReference>
<name>A0ABZ1C1A7_9FIRM</name>
<keyword evidence="5 7" id="KW-1133">Transmembrane helix</keyword>
<evidence type="ECO:0000256" key="1">
    <source>
        <dbReference type="ARBA" id="ARBA00004651"/>
    </source>
</evidence>
<feature type="transmembrane region" description="Helical" evidence="7">
    <location>
        <begin position="145"/>
        <end position="169"/>
    </location>
</feature>
<sequence>MAPALVFLAAVVIYPLATTLWGSFFSESLVRPLDGARFVGMANYVQVLSDRAFWLSLWRTILWTVGSVAGKTIIGLVLALLLVHPFRGNAIYRVLLLVPWATPQVVGAVAWKWLYDSQHGYLNYLLLMAGAIHDRIIFLGSPAAALVSLMVVDIWFGVPFMAVVLLAGLQSIPSDIYDAAAVDGATGWRQFRHVTLPLLAPVLGVATNLSVVWTFNSFNIIQTMTKGGPVGATEILVIRTYKEAFATYNVGTASTYSSLIFLILMAFSIWYWRLLRRGGSAA</sequence>
<dbReference type="Proteomes" id="UP001332192">
    <property type="component" value="Chromosome"/>
</dbReference>
<dbReference type="EMBL" id="CP141615">
    <property type="protein sequence ID" value="WRP18879.1"/>
    <property type="molecule type" value="Genomic_DNA"/>
</dbReference>
<dbReference type="RefSeq" id="WP_324718149.1">
    <property type="nucleotide sequence ID" value="NZ_CP141615.1"/>
</dbReference>
<reference evidence="9 10" key="1">
    <citation type="journal article" date="2024" name="Front. Microbiol.">
        <title>Novel thermophilic genera Geochorda gen. nov. and Carboxydochorda gen. nov. from the deep terrestrial subsurface reveal the ecophysiological diversity in the class Limnochordia.</title>
        <authorList>
            <person name="Karnachuk O.V."/>
            <person name="Lukina A.P."/>
            <person name="Avakyan M.R."/>
            <person name="Kadnikov V.V."/>
            <person name="Begmatov S."/>
            <person name="Beletsky A.V."/>
            <person name="Vlasova K.G."/>
            <person name="Novikov A.A."/>
            <person name="Shcherbakova V.A."/>
            <person name="Mardanov A.V."/>
            <person name="Ravin N.V."/>
        </authorList>
    </citation>
    <scope>NUCLEOTIDE SEQUENCE [LARGE SCALE GENOMIC DNA]</scope>
    <source>
        <strain evidence="9 10">L945</strain>
    </source>
</reference>
<dbReference type="CDD" id="cd06261">
    <property type="entry name" value="TM_PBP2"/>
    <property type="match status" value="1"/>
</dbReference>
<evidence type="ECO:0000313" key="10">
    <source>
        <dbReference type="Proteomes" id="UP001332192"/>
    </source>
</evidence>
<feature type="transmembrane region" description="Helical" evidence="7">
    <location>
        <begin position="61"/>
        <end position="82"/>
    </location>
</feature>
<keyword evidence="4 7" id="KW-0812">Transmembrane</keyword>
<evidence type="ECO:0000313" key="9">
    <source>
        <dbReference type="EMBL" id="WRP18879.1"/>
    </source>
</evidence>
<dbReference type="PANTHER" id="PTHR43005">
    <property type="entry name" value="BLR7065 PROTEIN"/>
    <property type="match status" value="1"/>
</dbReference>
<protein>
    <submittedName>
        <fullName evidence="9">Sugar ABC transporter permease</fullName>
    </submittedName>
</protein>
<keyword evidence="10" id="KW-1185">Reference proteome</keyword>
<keyword evidence="2 7" id="KW-0813">Transport</keyword>
<evidence type="ECO:0000256" key="2">
    <source>
        <dbReference type="ARBA" id="ARBA00022448"/>
    </source>
</evidence>
<feature type="domain" description="ABC transmembrane type-1" evidence="8">
    <location>
        <begin position="57"/>
        <end position="271"/>
    </location>
</feature>
<feature type="transmembrane region" description="Helical" evidence="7">
    <location>
        <begin position="121"/>
        <end position="138"/>
    </location>
</feature>
<keyword evidence="3" id="KW-1003">Cell membrane</keyword>
<proteinExistence type="inferred from homology"/>
<evidence type="ECO:0000256" key="3">
    <source>
        <dbReference type="ARBA" id="ARBA00022475"/>
    </source>
</evidence>
<dbReference type="SUPFAM" id="SSF161098">
    <property type="entry name" value="MetI-like"/>
    <property type="match status" value="1"/>
</dbReference>